<accession>K0B190</accession>
<dbReference type="AlphaFoldDB" id="K0B190"/>
<keyword evidence="2" id="KW-0472">Membrane</keyword>
<name>K0B190_GOTA9</name>
<keyword evidence="2" id="KW-1133">Transmembrane helix</keyword>
<dbReference type="RefSeq" id="WP_014967528.1">
    <property type="nucleotide sequence ID" value="NC_018664.1"/>
</dbReference>
<dbReference type="eggNOG" id="COG1302">
    <property type="taxonomic scope" value="Bacteria"/>
</dbReference>
<sequence>MSIFNKIFSKVAVLFLGVVSVIFIFLPFNTMSTLSFKSISEYVNIINGNYLYSILGVILFMLSMISLFSGVKTNSNRSSHIVTYMNFGDLRISDEAIKGLTHNIISKIIGIRDSKIIVNFIEGYVIILIKGQVSPDINIPEVAKEIQDKVKETIENNTGIEVKEVNVEVVAISSPMKALK</sequence>
<protein>
    <recommendedName>
        <fullName evidence="5">Alkaline shock response membrane anchor protein AmaP</fullName>
    </recommendedName>
</protein>
<proteinExistence type="inferred from homology"/>
<evidence type="ECO:0008006" key="5">
    <source>
        <dbReference type="Google" id="ProtNLM"/>
    </source>
</evidence>
<dbReference type="Proteomes" id="UP000006094">
    <property type="component" value="Chromosome"/>
</dbReference>
<feature type="transmembrane region" description="Helical" evidence="2">
    <location>
        <begin position="12"/>
        <end position="30"/>
    </location>
</feature>
<evidence type="ECO:0000256" key="1">
    <source>
        <dbReference type="ARBA" id="ARBA00005721"/>
    </source>
</evidence>
<reference evidence="3 4" key="1">
    <citation type="journal article" date="2012" name="PLoS ONE">
        <title>The purine-utilizing bacterium Clostridium acidurici 9a: a genome-guided metabolic reconsideration.</title>
        <authorList>
            <person name="Hartwich K."/>
            <person name="Poehlein A."/>
            <person name="Daniel R."/>
        </authorList>
    </citation>
    <scope>NUCLEOTIDE SEQUENCE [LARGE SCALE GENOMIC DNA]</scope>
    <source>
        <strain evidence="4">ATCC 7906 / DSM 604 / BCRC 14475 / CIP 104303 / KCTC 5404 / NCIMB 10678 / 9a</strain>
    </source>
</reference>
<dbReference type="STRING" id="1128398.Curi_c13810"/>
<dbReference type="InterPro" id="IPR005531">
    <property type="entry name" value="Asp23"/>
</dbReference>
<feature type="transmembrane region" description="Helical" evidence="2">
    <location>
        <begin position="50"/>
        <end position="71"/>
    </location>
</feature>
<dbReference type="NCBIfam" id="NF033218">
    <property type="entry name" value="anchor_AmaP"/>
    <property type="match status" value="1"/>
</dbReference>
<dbReference type="OrthoDB" id="1716040at2"/>
<keyword evidence="4" id="KW-1185">Reference proteome</keyword>
<gene>
    <name evidence="3" type="ordered locus">Curi_c13810</name>
</gene>
<dbReference type="Pfam" id="PF03780">
    <property type="entry name" value="Asp23"/>
    <property type="match status" value="1"/>
</dbReference>
<organism evidence="3 4">
    <name type="scientific">Gottschalkia acidurici (strain ATCC 7906 / DSM 604 / BCRC 14475 / CIP 104303 / KCTC 5404 / NCIMB 10678 / 9a)</name>
    <name type="common">Clostridium acidurici</name>
    <dbReference type="NCBI Taxonomy" id="1128398"/>
    <lineage>
        <taxon>Bacteria</taxon>
        <taxon>Bacillati</taxon>
        <taxon>Bacillota</taxon>
        <taxon>Tissierellia</taxon>
        <taxon>Tissierellales</taxon>
        <taxon>Gottschalkiaceae</taxon>
        <taxon>Gottschalkia</taxon>
    </lineage>
</organism>
<keyword evidence="2" id="KW-0812">Transmembrane</keyword>
<dbReference type="EMBL" id="CP003326">
    <property type="protein sequence ID" value="AFS78391.1"/>
    <property type="molecule type" value="Genomic_DNA"/>
</dbReference>
<evidence type="ECO:0000313" key="4">
    <source>
        <dbReference type="Proteomes" id="UP000006094"/>
    </source>
</evidence>
<dbReference type="HOGENOM" id="CLU_120389_1_0_9"/>
<evidence type="ECO:0000256" key="2">
    <source>
        <dbReference type="SAM" id="Phobius"/>
    </source>
</evidence>
<evidence type="ECO:0000313" key="3">
    <source>
        <dbReference type="EMBL" id="AFS78391.1"/>
    </source>
</evidence>
<comment type="similarity">
    <text evidence="1">Belongs to the asp23 family.</text>
</comment>
<dbReference type="KEGG" id="cad:Curi_c13810"/>